<accession>A0ABV4N1M5</accession>
<comment type="caution">
    <text evidence="2">The sequence shown here is derived from an EMBL/GenBank/DDBJ whole genome shotgun (WGS) entry which is preliminary data.</text>
</comment>
<organism evidence="2 3">
    <name type="scientific">Vibrio pomeroyi</name>
    <dbReference type="NCBI Taxonomy" id="198832"/>
    <lineage>
        <taxon>Bacteria</taxon>
        <taxon>Pseudomonadati</taxon>
        <taxon>Pseudomonadota</taxon>
        <taxon>Gammaproteobacteria</taxon>
        <taxon>Vibrionales</taxon>
        <taxon>Vibrionaceae</taxon>
        <taxon>Vibrio</taxon>
    </lineage>
</organism>
<dbReference type="EMBL" id="JBFSSG010000053">
    <property type="protein sequence ID" value="MEZ8723147.1"/>
    <property type="molecule type" value="Genomic_DNA"/>
</dbReference>
<dbReference type="PANTHER" id="PTHR33498">
    <property type="entry name" value="TRANSPOSASE FOR INSERTION SEQUENCE ELEMENT IS1557"/>
    <property type="match status" value="1"/>
</dbReference>
<dbReference type="InterPro" id="IPR002560">
    <property type="entry name" value="Transposase_DDE"/>
</dbReference>
<feature type="domain" description="Transposase IS204/IS1001/IS1096/IS1165 DDE" evidence="1">
    <location>
        <begin position="145"/>
        <end position="377"/>
    </location>
</feature>
<dbReference type="Proteomes" id="UP001570071">
    <property type="component" value="Unassembled WGS sequence"/>
</dbReference>
<evidence type="ECO:0000259" key="1">
    <source>
        <dbReference type="Pfam" id="PF01610"/>
    </source>
</evidence>
<dbReference type="PANTHER" id="PTHR33498:SF1">
    <property type="entry name" value="TRANSPOSASE FOR INSERTION SEQUENCE ELEMENT IS1557"/>
    <property type="match status" value="1"/>
</dbReference>
<sequence length="444" mass="52241">MLNLHNVAVKALDENDDSYVIHAESITSIRECPVCKSTDSVAIGKRVQRYVDTQMHAKTVRISFTRKRLKCKPCGKTYFEPLEWLHDEFRMPKRTVDYIVRRAAKVPFLSVASELGIDEKTVRNVFANYVSIIEGKHDWQAPRILGIDETHFSKKMHLVMTDIENRTLLDMRKDRSQEATQKAILRLKGWQGIEIVCIDMWRPYRTAVKQLLPNAIVVVDRFHVAKMANEAMEKARKAIRKELSDKERKKLKNDRKILLKRRDNIKGLNELASFDFWTNEFPELMEVYNAKEAYLGMWDMPTRQLAEEYWENWKVLSTPAVRRHFKDAIRAIDNWHEYIFNWWDYPYTNAVTESLNNTIKAVFRNGRGYSFEVLRAKLLYTKGGLETTVNSLNQPIPEPTEMILIDEPEMSFHGTTVGRFLDVWEQYKKQANTHDWEFQLISKE</sequence>
<evidence type="ECO:0000313" key="3">
    <source>
        <dbReference type="Proteomes" id="UP001570071"/>
    </source>
</evidence>
<reference evidence="2 3" key="1">
    <citation type="journal article" date="2024" name="ISME J.">
        <title>Tailless and filamentous prophages are predominant in marine Vibrio.</title>
        <authorList>
            <person name="Steensen K."/>
            <person name="Seneca J."/>
            <person name="Bartlau N."/>
            <person name="Yu X.A."/>
            <person name="Hussain F.A."/>
            <person name="Polz M.F."/>
        </authorList>
    </citation>
    <scope>NUCLEOTIDE SEQUENCE [LARGE SCALE GENOMIC DNA]</scope>
    <source>
        <strain evidence="2 3">10N.239.312.F12</strain>
    </source>
</reference>
<gene>
    <name evidence="2" type="ORF">AB6D66_18895</name>
</gene>
<dbReference type="NCBIfam" id="NF033550">
    <property type="entry name" value="transpos_ISL3"/>
    <property type="match status" value="1"/>
</dbReference>
<name>A0ABV4N1M5_9VIBR</name>
<protein>
    <submittedName>
        <fullName evidence="2">ISL3 family transposase</fullName>
    </submittedName>
</protein>
<dbReference type="Pfam" id="PF01610">
    <property type="entry name" value="DDE_Tnp_ISL3"/>
    <property type="match status" value="1"/>
</dbReference>
<proteinExistence type="predicted"/>
<dbReference type="InterPro" id="IPR047951">
    <property type="entry name" value="Transpos_ISL3"/>
</dbReference>
<evidence type="ECO:0000313" key="2">
    <source>
        <dbReference type="EMBL" id="MEZ8723147.1"/>
    </source>
</evidence>
<dbReference type="RefSeq" id="WP_372125237.1">
    <property type="nucleotide sequence ID" value="NZ_JBFSSG010000053.1"/>
</dbReference>
<keyword evidence="3" id="KW-1185">Reference proteome</keyword>